<organism evidence="2 3">
    <name type="scientific">Candidatus Methylobacter titanis</name>
    <dbReference type="NCBI Taxonomy" id="3053457"/>
    <lineage>
        <taxon>Bacteria</taxon>
        <taxon>Pseudomonadati</taxon>
        <taxon>Pseudomonadota</taxon>
        <taxon>Gammaproteobacteria</taxon>
        <taxon>Methylococcales</taxon>
        <taxon>Methylococcaceae</taxon>
        <taxon>Methylobacter</taxon>
    </lineage>
</organism>
<dbReference type="EMBL" id="JAQSDF010000030">
    <property type="protein sequence ID" value="MDI1231483.1"/>
    <property type="molecule type" value="Genomic_DNA"/>
</dbReference>
<dbReference type="AlphaFoldDB" id="A0AA43Q4A6"/>
<keyword evidence="3" id="KW-1185">Reference proteome</keyword>
<keyword evidence="1" id="KW-1133">Transmembrane helix</keyword>
<gene>
    <name evidence="2" type="ORF">PSU93_10065</name>
</gene>
<feature type="transmembrane region" description="Helical" evidence="1">
    <location>
        <begin position="132"/>
        <end position="152"/>
    </location>
</feature>
<proteinExistence type="predicted"/>
<evidence type="ECO:0000313" key="2">
    <source>
        <dbReference type="EMBL" id="MDI1231483.1"/>
    </source>
</evidence>
<evidence type="ECO:0000256" key="1">
    <source>
        <dbReference type="SAM" id="Phobius"/>
    </source>
</evidence>
<evidence type="ECO:0000313" key="3">
    <source>
        <dbReference type="Proteomes" id="UP001160519"/>
    </source>
</evidence>
<reference evidence="2" key="1">
    <citation type="submission" date="2023-01" db="EMBL/GenBank/DDBJ databases">
        <title>Biogeochemical cycle of methane in antarctic sediments.</title>
        <authorList>
            <person name="Roldan D.M."/>
            <person name="Menes R.J."/>
        </authorList>
    </citation>
    <scope>NUCLEOTIDE SEQUENCE [LARGE SCALE GENOMIC DNA]</scope>
    <source>
        <strain evidence="2">K-2018 MAG008</strain>
    </source>
</reference>
<protein>
    <submittedName>
        <fullName evidence="2">Uncharacterized protein</fullName>
    </submittedName>
</protein>
<feature type="transmembrane region" description="Helical" evidence="1">
    <location>
        <begin position="164"/>
        <end position="184"/>
    </location>
</feature>
<feature type="transmembrane region" description="Helical" evidence="1">
    <location>
        <begin position="69"/>
        <end position="94"/>
    </location>
</feature>
<name>A0AA43Q4A6_9GAMM</name>
<sequence length="197" mass="22869">MMAAVKIKKRQNSALIEANLLGRWLSHDYFLLLYTPFKIGIIEGNFLRDLMNTTIFNQKILSSLTMLSAINFNAAVIFLLVISVISATGSTLIFDNNSDLYGPLASNLRLMLIYLTLSEFAVYCFCSYRENYRLLILVGLFWLMLMGSIEYYGMINQISIDENYRWFFLYMGISNLAYGYLYGFNKSWYQDNKIDLK</sequence>
<dbReference type="Proteomes" id="UP001160519">
    <property type="component" value="Unassembled WGS sequence"/>
</dbReference>
<keyword evidence="1" id="KW-0472">Membrane</keyword>
<feature type="transmembrane region" description="Helical" evidence="1">
    <location>
        <begin position="106"/>
        <end position="125"/>
    </location>
</feature>
<comment type="caution">
    <text evidence="2">The sequence shown here is derived from an EMBL/GenBank/DDBJ whole genome shotgun (WGS) entry which is preliminary data.</text>
</comment>
<keyword evidence="1" id="KW-0812">Transmembrane</keyword>
<accession>A0AA43Q4A6</accession>